<feature type="transmembrane region" description="Helical" evidence="1">
    <location>
        <begin position="84"/>
        <end position="101"/>
    </location>
</feature>
<dbReference type="OrthoDB" id="9965642at2"/>
<dbReference type="Proteomes" id="UP000270261">
    <property type="component" value="Unassembled WGS sequence"/>
</dbReference>
<keyword evidence="3" id="KW-1185">Reference proteome</keyword>
<comment type="caution">
    <text evidence="2">The sequence shown here is derived from an EMBL/GenBank/DDBJ whole genome shotgun (WGS) entry which is preliminary data.</text>
</comment>
<accession>A0A426FQP9</accession>
<sequence length="110" mass="11726">MNFTKVLARLAAQILLGIAVFLWGAIAALDPARGDSRWVIGAASVLSLAALVRLSRGGNWVPWVGAVGLVLPIGVLAHDNGGSPWLWVLWGLVVVATRGWIREGHNVRDV</sequence>
<keyword evidence="1" id="KW-0472">Membrane</keyword>
<evidence type="ECO:0000256" key="1">
    <source>
        <dbReference type="SAM" id="Phobius"/>
    </source>
</evidence>
<proteinExistence type="predicted"/>
<protein>
    <submittedName>
        <fullName evidence="2">Uncharacterized protein</fullName>
    </submittedName>
</protein>
<dbReference type="EMBL" id="RRUE01000001">
    <property type="protein sequence ID" value="RRN44971.1"/>
    <property type="molecule type" value="Genomic_DNA"/>
</dbReference>
<organism evidence="2 3">
    <name type="scientific">Lautropia dentalis</name>
    <dbReference type="NCBI Taxonomy" id="2490857"/>
    <lineage>
        <taxon>Bacteria</taxon>
        <taxon>Pseudomonadati</taxon>
        <taxon>Pseudomonadota</taxon>
        <taxon>Betaproteobacteria</taxon>
        <taxon>Burkholderiales</taxon>
        <taxon>Burkholderiaceae</taxon>
        <taxon>Lautropia</taxon>
    </lineage>
</organism>
<keyword evidence="1" id="KW-0812">Transmembrane</keyword>
<keyword evidence="1" id="KW-1133">Transmembrane helix</keyword>
<name>A0A426FQP9_9BURK</name>
<reference evidence="2 3" key="1">
    <citation type="submission" date="2018-11" db="EMBL/GenBank/DDBJ databases">
        <title>Genome sequencing of Lautropia sp. KCOM 2505 (= ChDC F240).</title>
        <authorList>
            <person name="Kook J.-K."/>
            <person name="Park S.-N."/>
            <person name="Lim Y.K."/>
        </authorList>
    </citation>
    <scope>NUCLEOTIDE SEQUENCE [LARGE SCALE GENOMIC DNA]</scope>
    <source>
        <strain evidence="2 3">KCOM 2505</strain>
    </source>
</reference>
<dbReference type="AlphaFoldDB" id="A0A426FQP9"/>
<dbReference type="RefSeq" id="WP_125094402.1">
    <property type="nucleotide sequence ID" value="NZ_RRUE01000001.1"/>
</dbReference>
<gene>
    <name evidence="2" type="ORF">EHV23_01510</name>
</gene>
<evidence type="ECO:0000313" key="3">
    <source>
        <dbReference type="Proteomes" id="UP000270261"/>
    </source>
</evidence>
<evidence type="ECO:0000313" key="2">
    <source>
        <dbReference type="EMBL" id="RRN44971.1"/>
    </source>
</evidence>
<feature type="transmembrane region" description="Helical" evidence="1">
    <location>
        <begin position="61"/>
        <end position="78"/>
    </location>
</feature>